<organism evidence="2 3">
    <name type="scientific">Sclerotinia sclerotiorum (strain ATCC 18683 / 1980 / Ss-1)</name>
    <name type="common">White mold</name>
    <name type="synonym">Whetzelinia sclerotiorum</name>
    <dbReference type="NCBI Taxonomy" id="665079"/>
    <lineage>
        <taxon>Eukaryota</taxon>
        <taxon>Fungi</taxon>
        <taxon>Dikarya</taxon>
        <taxon>Ascomycota</taxon>
        <taxon>Pezizomycotina</taxon>
        <taxon>Leotiomycetes</taxon>
        <taxon>Helotiales</taxon>
        <taxon>Sclerotiniaceae</taxon>
        <taxon>Sclerotinia</taxon>
    </lineage>
</organism>
<keyword evidence="1" id="KW-0812">Transmembrane</keyword>
<dbReference type="RefSeq" id="XP_001587861.1">
    <property type="nucleotide sequence ID" value="XM_001587811.1"/>
</dbReference>
<keyword evidence="1" id="KW-0472">Membrane</keyword>
<dbReference type="AlphaFoldDB" id="A0A1D9QGK4"/>
<evidence type="ECO:0000313" key="2">
    <source>
        <dbReference type="EMBL" id="APA14070.1"/>
    </source>
</evidence>
<feature type="transmembrane region" description="Helical" evidence="1">
    <location>
        <begin position="48"/>
        <end position="72"/>
    </location>
</feature>
<reference evidence="3" key="1">
    <citation type="journal article" date="2017" name="Genome Biol. Evol.">
        <title>The complete genome sequence of the phytopathogenic fungus Sclerotinia sclerotiorum reveals insights into the genome architecture of broad host range pathogens.</title>
        <authorList>
            <person name="Derbyshire M."/>
            <person name="Denton-Giles M."/>
            <person name="Hegedus D."/>
            <person name="Seifbarghy S."/>
            <person name="Rollins J."/>
            <person name="van Kan J."/>
            <person name="Seidl M.F."/>
            <person name="Faino L."/>
            <person name="Mbengue M."/>
            <person name="Navaud O."/>
            <person name="Raffaele S."/>
            <person name="Hammond-Kosack K."/>
            <person name="Heard S."/>
            <person name="Oliver R."/>
        </authorList>
    </citation>
    <scope>NUCLEOTIDE SEQUENCE [LARGE SCALE GENOMIC DNA]</scope>
    <source>
        <strain evidence="3">ATCC 18683 / 1980 / Ss-1</strain>
    </source>
</reference>
<sequence>MSESRSTKHLVAIFILAFTLFIISIFAIVFISMDIIHIPYISHGLASFFSWINVILSPIYPFWAPLTLAFSIKLYRHEKFPKQGQWITSSILMFSQHLGQICVNTLKVFGFFDDICNFRNCWHEYFQIGSIAVVIIGEVLRLPWDGNVLQNWVEKLVLVCEKEEEKDTAKNNEDGMEKGVVGHSADEIEYLEDIKSGLDEE</sequence>
<dbReference type="KEGG" id="ssl:SS1G_11102"/>
<dbReference type="OrthoDB" id="3535030at2759"/>
<accession>A0A1D9QGK4</accession>
<feature type="transmembrane region" description="Helical" evidence="1">
    <location>
        <begin position="12"/>
        <end position="36"/>
    </location>
</feature>
<dbReference type="OMA" id="QWITSSI"/>
<evidence type="ECO:0000313" key="3">
    <source>
        <dbReference type="Proteomes" id="UP000177798"/>
    </source>
</evidence>
<gene>
    <name evidence="2" type="ORF">sscle_12g088400</name>
</gene>
<protein>
    <submittedName>
        <fullName evidence="2">Uncharacterized protein</fullName>
    </submittedName>
</protein>
<dbReference type="VEuPathDB" id="FungiDB:sscle_12g088400"/>
<dbReference type="EMBL" id="CP017825">
    <property type="protein sequence ID" value="APA14070.1"/>
    <property type="molecule type" value="Genomic_DNA"/>
</dbReference>
<dbReference type="Proteomes" id="UP000177798">
    <property type="component" value="Chromosome 12"/>
</dbReference>
<evidence type="ECO:0000256" key="1">
    <source>
        <dbReference type="SAM" id="Phobius"/>
    </source>
</evidence>
<keyword evidence="1" id="KW-1133">Transmembrane helix</keyword>
<proteinExistence type="predicted"/>
<name>A0A1D9QGK4_SCLS1</name>